<accession>A0ACC2XUJ8</accession>
<name>A0ACC2XUJ8_9TREE</name>
<comment type="caution">
    <text evidence="1">The sequence shown here is derived from an EMBL/GenBank/DDBJ whole genome shotgun (WGS) entry which is preliminary data.</text>
</comment>
<dbReference type="Proteomes" id="UP001234202">
    <property type="component" value="Unassembled WGS sequence"/>
</dbReference>
<evidence type="ECO:0000313" key="2">
    <source>
        <dbReference type="Proteomes" id="UP001234202"/>
    </source>
</evidence>
<protein>
    <submittedName>
        <fullName evidence="1">Uncharacterized protein</fullName>
    </submittedName>
</protein>
<reference evidence="1" key="1">
    <citation type="submission" date="2023-04" db="EMBL/GenBank/DDBJ databases">
        <title>Draft Genome sequencing of Naganishia species isolated from polar environments using Oxford Nanopore Technology.</title>
        <authorList>
            <person name="Leo P."/>
            <person name="Venkateswaran K."/>
        </authorList>
    </citation>
    <scope>NUCLEOTIDE SEQUENCE</scope>
    <source>
        <strain evidence="1">DBVPG 5303</strain>
    </source>
</reference>
<keyword evidence="2" id="KW-1185">Reference proteome</keyword>
<dbReference type="EMBL" id="JASBWV010000002">
    <property type="protein sequence ID" value="KAJ9127543.1"/>
    <property type="molecule type" value="Genomic_DNA"/>
</dbReference>
<proteinExistence type="predicted"/>
<gene>
    <name evidence="1" type="ORF">QFC24_000952</name>
</gene>
<organism evidence="1 2">
    <name type="scientific">Naganishia onofrii</name>
    <dbReference type="NCBI Taxonomy" id="1851511"/>
    <lineage>
        <taxon>Eukaryota</taxon>
        <taxon>Fungi</taxon>
        <taxon>Dikarya</taxon>
        <taxon>Basidiomycota</taxon>
        <taxon>Agaricomycotina</taxon>
        <taxon>Tremellomycetes</taxon>
        <taxon>Filobasidiales</taxon>
        <taxon>Filobasidiaceae</taxon>
        <taxon>Naganishia</taxon>
    </lineage>
</organism>
<evidence type="ECO:0000313" key="1">
    <source>
        <dbReference type="EMBL" id="KAJ9127543.1"/>
    </source>
</evidence>
<sequence length="234" mass="26443">MNPSDTSDLRNQNLRGWDVSSVLTEIASTKAFTVDTRPSYLAFAQSTAADPTAGGSKSLAGVGLGLKYPVLQLKYSMRAGQMLWNLERTIRFILMRYDVSCVLKNNKDLVVEFELGLSRQAWVRPQGGGSEAKGTYEWKPMELTQRHDPGKKEVFLSPRKWESLPDHCLFSLLPKMAVLPLRADCRVYTYSKLGELGNPDFQCAHVGIVNKPKGDKLRDRQRYELYFYNAAVEE</sequence>